<reference evidence="2 3" key="1">
    <citation type="submission" date="2014-04" db="EMBL/GenBank/DDBJ databases">
        <authorList>
            <consortium name="DOE Joint Genome Institute"/>
            <person name="Kuo A."/>
            <person name="Kohler A."/>
            <person name="Costa M.D."/>
            <person name="Nagy L.G."/>
            <person name="Floudas D."/>
            <person name="Copeland A."/>
            <person name="Barry K.W."/>
            <person name="Cichocki N."/>
            <person name="Veneault-Fourrey C."/>
            <person name="LaButti K."/>
            <person name="Lindquist E.A."/>
            <person name="Lipzen A."/>
            <person name="Lundell T."/>
            <person name="Morin E."/>
            <person name="Murat C."/>
            <person name="Sun H."/>
            <person name="Tunlid A."/>
            <person name="Henrissat B."/>
            <person name="Grigoriev I.V."/>
            <person name="Hibbett D.S."/>
            <person name="Martin F."/>
            <person name="Nordberg H.P."/>
            <person name="Cantor M.N."/>
            <person name="Hua S.X."/>
        </authorList>
    </citation>
    <scope>NUCLEOTIDE SEQUENCE [LARGE SCALE GENOMIC DNA]</scope>
    <source>
        <strain evidence="2 3">441</strain>
    </source>
</reference>
<dbReference type="AlphaFoldDB" id="A0A0C9YWV9"/>
<evidence type="ECO:0000313" key="2">
    <source>
        <dbReference type="EMBL" id="KIK14667.1"/>
    </source>
</evidence>
<accession>A0A0C9YWV9</accession>
<dbReference type="InterPro" id="IPR003615">
    <property type="entry name" value="HNH_nuc"/>
</dbReference>
<organism evidence="2 3">
    <name type="scientific">Pisolithus microcarpus 441</name>
    <dbReference type="NCBI Taxonomy" id="765257"/>
    <lineage>
        <taxon>Eukaryota</taxon>
        <taxon>Fungi</taxon>
        <taxon>Dikarya</taxon>
        <taxon>Basidiomycota</taxon>
        <taxon>Agaricomycotina</taxon>
        <taxon>Agaricomycetes</taxon>
        <taxon>Agaricomycetidae</taxon>
        <taxon>Boletales</taxon>
        <taxon>Sclerodermatineae</taxon>
        <taxon>Pisolithaceae</taxon>
        <taxon>Pisolithus</taxon>
    </lineage>
</organism>
<dbReference type="HOGENOM" id="CLU_049186_1_0_1"/>
<dbReference type="OrthoDB" id="2104739at2759"/>
<evidence type="ECO:0000259" key="1">
    <source>
        <dbReference type="Pfam" id="PF13391"/>
    </source>
</evidence>
<dbReference type="Pfam" id="PF13391">
    <property type="entry name" value="HNH_2"/>
    <property type="match status" value="1"/>
</dbReference>
<protein>
    <recommendedName>
        <fullName evidence="1">HNH nuclease domain-containing protein</fullName>
    </recommendedName>
</protein>
<dbReference type="Proteomes" id="UP000054018">
    <property type="component" value="Unassembled WGS sequence"/>
</dbReference>
<proteinExistence type="predicted"/>
<evidence type="ECO:0000313" key="3">
    <source>
        <dbReference type="Proteomes" id="UP000054018"/>
    </source>
</evidence>
<gene>
    <name evidence="2" type="ORF">PISMIDRAFT_17144</name>
</gene>
<dbReference type="EMBL" id="KN833928">
    <property type="protein sequence ID" value="KIK14667.1"/>
    <property type="molecule type" value="Genomic_DNA"/>
</dbReference>
<sequence length="350" mass="39896">MPALPPVDTLPRWIRQHPRSHEIESAYNICLDLEDWIQHRADLGKEKEKALIHCRILGYLFLHFPSDNIGPFVREIVTISGKHQALLDLGERFYVYFVKLFTYKKGRTPMPSSHPSRLSVDDLVAKVEDELKDAPQNHQKAKKLALIRDGFQCVVTKVYDRRTMYDNRTLQQAVLDGADAKCTECAHIFPESISSEITPENYAATVWAVLDRFGYRNLRQDLNGARIHRLENVMTMEAGVRLDFDELRIYFTATEVPNRYKLEAFREICLCQRPRYVTFSTPDADKYPLPNPTYLAIHAACAKVAHHSGAAEHIEGVLKRMEDTLVLAEDGGSSDVLYTAILSSIHTLAV</sequence>
<name>A0A0C9YWV9_9AGAM</name>
<feature type="domain" description="HNH nuclease" evidence="1">
    <location>
        <begin position="153"/>
        <end position="251"/>
    </location>
</feature>
<keyword evidence="3" id="KW-1185">Reference proteome</keyword>
<reference evidence="3" key="2">
    <citation type="submission" date="2015-01" db="EMBL/GenBank/DDBJ databases">
        <title>Evolutionary Origins and Diversification of the Mycorrhizal Mutualists.</title>
        <authorList>
            <consortium name="DOE Joint Genome Institute"/>
            <consortium name="Mycorrhizal Genomics Consortium"/>
            <person name="Kohler A."/>
            <person name="Kuo A."/>
            <person name="Nagy L.G."/>
            <person name="Floudas D."/>
            <person name="Copeland A."/>
            <person name="Barry K.W."/>
            <person name="Cichocki N."/>
            <person name="Veneault-Fourrey C."/>
            <person name="LaButti K."/>
            <person name="Lindquist E.A."/>
            <person name="Lipzen A."/>
            <person name="Lundell T."/>
            <person name="Morin E."/>
            <person name="Murat C."/>
            <person name="Riley R."/>
            <person name="Ohm R."/>
            <person name="Sun H."/>
            <person name="Tunlid A."/>
            <person name="Henrissat B."/>
            <person name="Grigoriev I.V."/>
            <person name="Hibbett D.S."/>
            <person name="Martin F."/>
        </authorList>
    </citation>
    <scope>NUCLEOTIDE SEQUENCE [LARGE SCALE GENOMIC DNA]</scope>
    <source>
        <strain evidence="3">441</strain>
    </source>
</reference>